<dbReference type="Gene3D" id="1.10.1740.10">
    <property type="match status" value="1"/>
</dbReference>
<feature type="domain" description="RNA polymerase sigma factor 70 region 4 type 2" evidence="7">
    <location>
        <begin position="136"/>
        <end position="187"/>
    </location>
</feature>
<evidence type="ECO:0000313" key="10">
    <source>
        <dbReference type="Proteomes" id="UP000265724"/>
    </source>
</evidence>
<dbReference type="Pfam" id="PF04542">
    <property type="entry name" value="Sigma70_r2"/>
    <property type="match status" value="1"/>
</dbReference>
<dbReference type="Proteomes" id="UP000265724">
    <property type="component" value="Unassembled WGS sequence"/>
</dbReference>
<dbReference type="InterPro" id="IPR013325">
    <property type="entry name" value="RNA_pol_sigma_r2"/>
</dbReference>
<evidence type="ECO:0000256" key="3">
    <source>
        <dbReference type="ARBA" id="ARBA00023082"/>
    </source>
</evidence>
<evidence type="ECO:0000256" key="2">
    <source>
        <dbReference type="ARBA" id="ARBA00023015"/>
    </source>
</evidence>
<dbReference type="InterPro" id="IPR036388">
    <property type="entry name" value="WH-like_DNA-bd_sf"/>
</dbReference>
<accession>A0A398DPD5</accession>
<keyword evidence="3" id="KW-0731">Sigma factor</keyword>
<evidence type="ECO:0000259" key="7">
    <source>
        <dbReference type="Pfam" id="PF08281"/>
    </source>
</evidence>
<dbReference type="InterPro" id="IPR039425">
    <property type="entry name" value="RNA_pol_sigma-70-like"/>
</dbReference>
<dbReference type="InterPro" id="IPR014284">
    <property type="entry name" value="RNA_pol_sigma-70_dom"/>
</dbReference>
<reference evidence="10 11" key="1">
    <citation type="submission" date="2018-09" db="EMBL/GenBank/DDBJ databases">
        <title>Discovery and Ecogenomic Context for Candidatus Cryosericales, a Global Caldiserica Order Active in Thawing Permafrost.</title>
        <authorList>
            <person name="Martinez M.A."/>
            <person name="Woodcroft B.J."/>
            <person name="Ignacio Espinoza J.C."/>
            <person name="Zayed A."/>
            <person name="Singleton C.M."/>
            <person name="Boyd J."/>
            <person name="Li Y.-F."/>
            <person name="Purvine S."/>
            <person name="Maughan H."/>
            <person name="Hodgkins S.B."/>
            <person name="Anderson D."/>
            <person name="Sederholm M."/>
            <person name="Temperton B."/>
            <person name="Saleska S.R."/>
            <person name="Tyson G.W."/>
            <person name="Rich V.I."/>
        </authorList>
    </citation>
    <scope>NUCLEOTIDE SEQUENCE [LARGE SCALE GENOMIC DNA]</scope>
    <source>
        <strain evidence="8 10">SMC2</strain>
        <strain evidence="9 11">SMC3</strain>
    </source>
</reference>
<dbReference type="InterPro" id="IPR013249">
    <property type="entry name" value="RNA_pol_sigma70_r4_t2"/>
</dbReference>
<sequence length="206" mass="22761">MQSDPDSYNGCMDDMPKLAQTIDQVVAGRTELYEAIVRYYEGFVFSVAVRVTFDRDLAYDVTQDTFLKLYGSLSKFRGQSRLSSYLYRIATNAGIDAARKRSQYPVSSGDAQADLLTVEAPQTASDGPDVEEVKSALHAALQKVDPVFRAAFALVDLDGLSYEDAAFRLGVPVGTVKSRVFRARGQLRELLSGTLGRRVRLRDGDK</sequence>
<keyword evidence="2" id="KW-0805">Transcription regulation</keyword>
<name>A0A398DPD5_9BACT</name>
<dbReference type="Proteomes" id="UP000266042">
    <property type="component" value="Unassembled WGS sequence"/>
</dbReference>
<keyword evidence="10" id="KW-1185">Reference proteome</keyword>
<dbReference type="Gene3D" id="1.10.10.10">
    <property type="entry name" value="Winged helix-like DNA-binding domain superfamily/Winged helix DNA-binding domain"/>
    <property type="match status" value="1"/>
</dbReference>
<evidence type="ECO:0000256" key="5">
    <source>
        <dbReference type="ARBA" id="ARBA00023163"/>
    </source>
</evidence>
<evidence type="ECO:0000259" key="6">
    <source>
        <dbReference type="Pfam" id="PF04542"/>
    </source>
</evidence>
<keyword evidence="5" id="KW-0804">Transcription</keyword>
<comment type="caution">
    <text evidence="9">The sequence shown here is derived from an EMBL/GenBank/DDBJ whole genome shotgun (WGS) entry which is preliminary data.</text>
</comment>
<dbReference type="PANTHER" id="PTHR43133">
    <property type="entry name" value="RNA POLYMERASE ECF-TYPE SIGMA FACTO"/>
    <property type="match status" value="1"/>
</dbReference>
<dbReference type="InterPro" id="IPR007627">
    <property type="entry name" value="RNA_pol_sigma70_r2"/>
</dbReference>
<feature type="domain" description="RNA polymerase sigma-70 region 2" evidence="6">
    <location>
        <begin position="37"/>
        <end position="102"/>
    </location>
</feature>
<dbReference type="GO" id="GO:0006352">
    <property type="term" value="P:DNA-templated transcription initiation"/>
    <property type="evidence" value="ECO:0007669"/>
    <property type="project" value="InterPro"/>
</dbReference>
<protein>
    <submittedName>
        <fullName evidence="9">Sigma-70 family RNA polymerase sigma factor</fullName>
    </submittedName>
</protein>
<dbReference type="Pfam" id="PF08281">
    <property type="entry name" value="Sigma70_r4_2"/>
    <property type="match status" value="1"/>
</dbReference>
<dbReference type="CDD" id="cd06171">
    <property type="entry name" value="Sigma70_r4"/>
    <property type="match status" value="1"/>
</dbReference>
<dbReference type="GO" id="GO:0003677">
    <property type="term" value="F:DNA binding"/>
    <property type="evidence" value="ECO:0007669"/>
    <property type="project" value="UniProtKB-KW"/>
</dbReference>
<dbReference type="SUPFAM" id="SSF88946">
    <property type="entry name" value="Sigma2 domain of RNA polymerase sigma factors"/>
    <property type="match status" value="1"/>
</dbReference>
<keyword evidence="4" id="KW-0238">DNA-binding</keyword>
<organism evidence="9 11">
    <name type="scientific">Candidatus Cryosericum hinesii</name>
    <dbReference type="NCBI Taxonomy" id="2290915"/>
    <lineage>
        <taxon>Bacteria</taxon>
        <taxon>Pseudomonadati</taxon>
        <taxon>Caldisericota/Cryosericota group</taxon>
        <taxon>Candidatus Cryosericota</taxon>
        <taxon>Candidatus Cryosericia</taxon>
        <taxon>Candidatus Cryosericales</taxon>
        <taxon>Candidatus Cryosericaceae</taxon>
        <taxon>Candidatus Cryosericum</taxon>
    </lineage>
</organism>
<evidence type="ECO:0000256" key="1">
    <source>
        <dbReference type="ARBA" id="ARBA00010641"/>
    </source>
</evidence>
<evidence type="ECO:0000256" key="4">
    <source>
        <dbReference type="ARBA" id="ARBA00023125"/>
    </source>
</evidence>
<dbReference type="EMBL" id="QXIW01000016">
    <property type="protein sequence ID" value="RIE13968.1"/>
    <property type="molecule type" value="Genomic_DNA"/>
</dbReference>
<proteinExistence type="inferred from homology"/>
<dbReference type="EMBL" id="QXIX01000033">
    <property type="protein sequence ID" value="RIE13921.1"/>
    <property type="molecule type" value="Genomic_DNA"/>
</dbReference>
<dbReference type="SUPFAM" id="SSF88659">
    <property type="entry name" value="Sigma3 and sigma4 domains of RNA polymerase sigma factors"/>
    <property type="match status" value="1"/>
</dbReference>
<dbReference type="InterPro" id="IPR013324">
    <property type="entry name" value="RNA_pol_sigma_r3/r4-like"/>
</dbReference>
<gene>
    <name evidence="8" type="ORF">SMC2_04165</name>
    <name evidence="9" type="ORF">SMC3_02735</name>
</gene>
<dbReference type="GO" id="GO:0016987">
    <property type="term" value="F:sigma factor activity"/>
    <property type="evidence" value="ECO:0007669"/>
    <property type="project" value="UniProtKB-KW"/>
</dbReference>
<comment type="similarity">
    <text evidence="1">Belongs to the sigma-70 factor family. ECF subfamily.</text>
</comment>
<dbReference type="NCBIfam" id="TIGR02937">
    <property type="entry name" value="sigma70-ECF"/>
    <property type="match status" value="1"/>
</dbReference>
<dbReference type="PANTHER" id="PTHR43133:SF8">
    <property type="entry name" value="RNA POLYMERASE SIGMA FACTOR HI_1459-RELATED"/>
    <property type="match status" value="1"/>
</dbReference>
<dbReference type="AlphaFoldDB" id="A0A398DPD5"/>
<evidence type="ECO:0000313" key="8">
    <source>
        <dbReference type="EMBL" id="RIE13921.1"/>
    </source>
</evidence>
<evidence type="ECO:0000313" key="9">
    <source>
        <dbReference type="EMBL" id="RIE13968.1"/>
    </source>
</evidence>
<evidence type="ECO:0000313" key="11">
    <source>
        <dbReference type="Proteomes" id="UP000266042"/>
    </source>
</evidence>